<name>A0A8B8AJ83_CRAVI</name>
<reference evidence="4" key="1">
    <citation type="submission" date="2025-08" db="UniProtKB">
        <authorList>
            <consortium name="RefSeq"/>
        </authorList>
    </citation>
    <scope>IDENTIFICATION</scope>
    <source>
        <tissue evidence="4">Whole sample</tissue>
    </source>
</reference>
<proteinExistence type="predicted"/>
<dbReference type="InterPro" id="IPR029058">
    <property type="entry name" value="AB_hydrolase_fold"/>
</dbReference>
<dbReference type="AlphaFoldDB" id="A0A8B8AJ83"/>
<dbReference type="Proteomes" id="UP000694844">
    <property type="component" value="Chromosome 7"/>
</dbReference>
<dbReference type="InterPro" id="IPR049492">
    <property type="entry name" value="BD-FAE-like_dom"/>
</dbReference>
<dbReference type="InterPro" id="IPR050300">
    <property type="entry name" value="GDXG_lipolytic_enzyme"/>
</dbReference>
<protein>
    <submittedName>
        <fullName evidence="4">Kynurenine formamidase-like</fullName>
    </submittedName>
</protein>
<keyword evidence="1" id="KW-0378">Hydrolase</keyword>
<evidence type="ECO:0000313" key="4">
    <source>
        <dbReference type="RefSeq" id="XP_022291597.1"/>
    </source>
</evidence>
<dbReference type="KEGG" id="cvn:111102934"/>
<dbReference type="PANTHER" id="PTHR48081:SF33">
    <property type="entry name" value="KYNURENINE FORMAMIDASE"/>
    <property type="match status" value="1"/>
</dbReference>
<dbReference type="GeneID" id="111102934"/>
<dbReference type="OrthoDB" id="433474at2759"/>
<feature type="domain" description="BD-FAE-like" evidence="2">
    <location>
        <begin position="77"/>
        <end position="176"/>
    </location>
</feature>
<dbReference type="PANTHER" id="PTHR48081">
    <property type="entry name" value="AB HYDROLASE SUPERFAMILY PROTEIN C4A8.06C"/>
    <property type="match status" value="1"/>
</dbReference>
<dbReference type="Pfam" id="PF20434">
    <property type="entry name" value="BD-FAE"/>
    <property type="match status" value="1"/>
</dbReference>
<organism evidence="3 4">
    <name type="scientific">Crassostrea virginica</name>
    <name type="common">Eastern oyster</name>
    <dbReference type="NCBI Taxonomy" id="6565"/>
    <lineage>
        <taxon>Eukaryota</taxon>
        <taxon>Metazoa</taxon>
        <taxon>Spiralia</taxon>
        <taxon>Lophotrochozoa</taxon>
        <taxon>Mollusca</taxon>
        <taxon>Bivalvia</taxon>
        <taxon>Autobranchia</taxon>
        <taxon>Pteriomorphia</taxon>
        <taxon>Ostreida</taxon>
        <taxon>Ostreoidea</taxon>
        <taxon>Ostreidae</taxon>
        <taxon>Crassostrea</taxon>
    </lineage>
</organism>
<gene>
    <name evidence="4" type="primary">LOC111102934</name>
</gene>
<dbReference type="GO" id="GO:0004061">
    <property type="term" value="F:arylformamidase activity"/>
    <property type="evidence" value="ECO:0007669"/>
    <property type="project" value="TreeGrafter"/>
</dbReference>
<dbReference type="RefSeq" id="XP_022291597.1">
    <property type="nucleotide sequence ID" value="XM_022435889.1"/>
</dbReference>
<dbReference type="SUPFAM" id="SSF53474">
    <property type="entry name" value="alpha/beta-Hydrolases"/>
    <property type="match status" value="1"/>
</dbReference>
<evidence type="ECO:0000313" key="3">
    <source>
        <dbReference type="Proteomes" id="UP000694844"/>
    </source>
</evidence>
<keyword evidence="3" id="KW-1185">Reference proteome</keyword>
<evidence type="ECO:0000256" key="1">
    <source>
        <dbReference type="ARBA" id="ARBA00022801"/>
    </source>
</evidence>
<sequence>MEGENILKNENDNEIWRKWSKEELDYQYSPSQWSKQGTPTEVIAHHVQWTAEESKKVRDSLECELNISYGMSESQKLDIFGANTLPPGSPIFVFIHGGYWQSMSKDDYSYVAASMTKAGAVTIVMEYTRAPKANMETIVSDVKLGTSYVLNFAKRRESSGVYLCGHSAGGHLVAMLLAVDWLTECMVSPSLIKGAIIMSGIFDLRPLVPTYINDPLKMTEESALKNSPIAVMENSVKLSTKRRIVLAVAEEDPKEFHRQTGEILQILVQAGIQADSVVIPGVDHFGIVEKLGLEDFQVTQMAVEMMNLNIGNIAKQMETTAM</sequence>
<evidence type="ECO:0000259" key="2">
    <source>
        <dbReference type="Pfam" id="PF20434"/>
    </source>
</evidence>
<accession>A0A8B8AJ83</accession>
<dbReference type="Gene3D" id="3.40.50.1820">
    <property type="entry name" value="alpha/beta hydrolase"/>
    <property type="match status" value="1"/>
</dbReference>